<protein>
    <submittedName>
        <fullName evidence="1">Uncharacterized protein</fullName>
    </submittedName>
</protein>
<reference evidence="1" key="2">
    <citation type="submission" date="2022-06" db="UniProtKB">
        <authorList>
            <consortium name="EnsemblMetazoa"/>
        </authorList>
    </citation>
    <scope>IDENTIFICATION</scope>
    <source>
        <strain evidence="1">DF5081</strain>
    </source>
</reference>
<dbReference type="Proteomes" id="UP000005237">
    <property type="component" value="Unassembled WGS sequence"/>
</dbReference>
<sequence>MDGSVILLENDFAGLLWIRDVARQRIKLCVTTCRYVTIPSRCPPEQSRAKYPAKENALHTMRLPPPKFLFEKTSGSLRKSFQ</sequence>
<keyword evidence="2" id="KW-1185">Reference proteome</keyword>
<proteinExistence type="predicted"/>
<evidence type="ECO:0000313" key="2">
    <source>
        <dbReference type="Proteomes" id="UP000005237"/>
    </source>
</evidence>
<evidence type="ECO:0000313" key="1">
    <source>
        <dbReference type="EnsemblMetazoa" id="CJA33574.1"/>
    </source>
</evidence>
<name>A0A8R1EH92_CAEJA</name>
<accession>A0A8R1EH92</accession>
<reference evidence="2" key="1">
    <citation type="submission" date="2010-08" db="EMBL/GenBank/DDBJ databases">
        <authorList>
            <consortium name="Caenorhabditis japonica Sequencing Consortium"/>
            <person name="Wilson R.K."/>
        </authorList>
    </citation>
    <scope>NUCLEOTIDE SEQUENCE [LARGE SCALE GENOMIC DNA]</scope>
    <source>
        <strain evidence="2">DF5081</strain>
    </source>
</reference>
<dbReference type="EnsemblMetazoa" id="CJA33574.1">
    <property type="protein sequence ID" value="CJA33574.1"/>
    <property type="gene ID" value="WBGene00209421"/>
</dbReference>
<organism evidence="1 2">
    <name type="scientific">Caenorhabditis japonica</name>
    <dbReference type="NCBI Taxonomy" id="281687"/>
    <lineage>
        <taxon>Eukaryota</taxon>
        <taxon>Metazoa</taxon>
        <taxon>Ecdysozoa</taxon>
        <taxon>Nematoda</taxon>
        <taxon>Chromadorea</taxon>
        <taxon>Rhabditida</taxon>
        <taxon>Rhabditina</taxon>
        <taxon>Rhabditomorpha</taxon>
        <taxon>Rhabditoidea</taxon>
        <taxon>Rhabditidae</taxon>
        <taxon>Peloderinae</taxon>
        <taxon>Caenorhabditis</taxon>
    </lineage>
</organism>
<dbReference type="AlphaFoldDB" id="A0A8R1EH92"/>